<dbReference type="AlphaFoldDB" id="A0AA41CLT1"/>
<reference evidence="2" key="1">
    <citation type="submission" date="2020-11" db="EMBL/GenBank/DDBJ databases">
        <title>Enhanced detection system for hospital associated transmission using whole genome sequencing surveillance.</title>
        <authorList>
            <person name="Harrison L.H."/>
            <person name="Van Tyne D."/>
            <person name="Marsh J.W."/>
            <person name="Griffith M.P."/>
            <person name="Snyder D.J."/>
            <person name="Cooper V.S."/>
            <person name="Mustapha M."/>
        </authorList>
    </citation>
    <scope>NUCLEOTIDE SEQUENCE</scope>
    <source>
        <strain evidence="2">STEN00053</strain>
    </source>
</reference>
<comment type="caution">
    <text evidence="2">The sequence shown here is derived from an EMBL/GenBank/DDBJ whole genome shotgun (WGS) entry which is preliminary data.</text>
</comment>
<proteinExistence type="predicted"/>
<organism evidence="2 3">
    <name type="scientific">Stenotrophomonas maltophilia</name>
    <name type="common">Pseudomonas maltophilia</name>
    <name type="synonym">Xanthomonas maltophilia</name>
    <dbReference type="NCBI Taxonomy" id="40324"/>
    <lineage>
        <taxon>Bacteria</taxon>
        <taxon>Pseudomonadati</taxon>
        <taxon>Pseudomonadota</taxon>
        <taxon>Gammaproteobacteria</taxon>
        <taxon>Lysobacterales</taxon>
        <taxon>Lysobacteraceae</taxon>
        <taxon>Stenotrophomonas</taxon>
        <taxon>Stenotrophomonas maltophilia group</taxon>
    </lineage>
</organism>
<evidence type="ECO:0000259" key="1">
    <source>
        <dbReference type="Pfam" id="PF09346"/>
    </source>
</evidence>
<dbReference type="InterPro" id="IPR018958">
    <property type="entry name" value="Knr4/Smi1-like_dom"/>
</dbReference>
<evidence type="ECO:0000313" key="3">
    <source>
        <dbReference type="Proteomes" id="UP000634179"/>
    </source>
</evidence>
<dbReference type="InterPro" id="IPR037883">
    <property type="entry name" value="Knr4/Smi1-like_sf"/>
</dbReference>
<dbReference type="Gene3D" id="3.40.1580.10">
    <property type="entry name" value="SMI1/KNR4-like"/>
    <property type="match status" value="1"/>
</dbReference>
<name>A0AA41CLT1_STEMA</name>
<accession>A0AA41CLT1</accession>
<dbReference type="Pfam" id="PF09346">
    <property type="entry name" value="SMI1_KNR4"/>
    <property type="match status" value="1"/>
</dbReference>
<protein>
    <submittedName>
        <fullName evidence="2">SMI1/KNR4 family protein</fullName>
    </submittedName>
</protein>
<dbReference type="Proteomes" id="UP000634179">
    <property type="component" value="Unassembled WGS sequence"/>
</dbReference>
<gene>
    <name evidence="2" type="ORF">I5V89_17650</name>
</gene>
<sequence>MDNRDQPSTPYFIRCIQSPWLPETGAHADDLRSLQAHWSEAAISEDFIQLLRWSNGGRCVFPHAYVDLWSVASIIQLNRSYQIRRYLGDSLMGIGTDGGSTLIALVLCPLSRGQIVSFDLGDLDISRGKPIAESIAELFRKFDSGLLTSDNIYP</sequence>
<dbReference type="EMBL" id="JADUOV010000015">
    <property type="protein sequence ID" value="MBH1791691.1"/>
    <property type="molecule type" value="Genomic_DNA"/>
</dbReference>
<feature type="domain" description="Knr4/Smi1-like" evidence="1">
    <location>
        <begin position="26"/>
        <end position="140"/>
    </location>
</feature>
<evidence type="ECO:0000313" key="2">
    <source>
        <dbReference type="EMBL" id="MBH1791691.1"/>
    </source>
</evidence>